<dbReference type="Pfam" id="PF06762">
    <property type="entry name" value="LMF1"/>
    <property type="match status" value="1"/>
</dbReference>
<evidence type="ECO:0000256" key="2">
    <source>
        <dbReference type="ARBA" id="ARBA00005512"/>
    </source>
</evidence>
<keyword evidence="4 8" id="KW-0256">Endoplasmic reticulum</keyword>
<evidence type="ECO:0000256" key="7">
    <source>
        <dbReference type="ARBA" id="ARBA00023180"/>
    </source>
</evidence>
<feature type="transmembrane region" description="Helical" evidence="8">
    <location>
        <begin position="390"/>
        <end position="411"/>
    </location>
</feature>
<feature type="transmembrane region" description="Helical" evidence="8">
    <location>
        <begin position="353"/>
        <end position="378"/>
    </location>
</feature>
<dbReference type="Pfam" id="PF25179">
    <property type="entry name" value="LMF1_C"/>
    <property type="match status" value="1"/>
</dbReference>
<evidence type="ECO:0000313" key="12">
    <source>
        <dbReference type="Proteomes" id="UP000030746"/>
    </source>
</evidence>
<evidence type="ECO:0000259" key="9">
    <source>
        <dbReference type="Pfam" id="PF06762"/>
    </source>
</evidence>
<comment type="similarity">
    <text evidence="2 8">Belongs to the lipase maturation factor family.</text>
</comment>
<keyword evidence="12" id="KW-1185">Reference proteome</keyword>
<dbReference type="InterPro" id="IPR009613">
    <property type="entry name" value="LMF"/>
</dbReference>
<keyword evidence="3 8" id="KW-0812">Transmembrane</keyword>
<dbReference type="EMBL" id="KB202237">
    <property type="protein sequence ID" value="ESO91574.1"/>
    <property type="molecule type" value="Genomic_DNA"/>
</dbReference>
<dbReference type="PANTHER" id="PTHR14463">
    <property type="entry name" value="LIPASE MATURATION FACTOR"/>
    <property type="match status" value="1"/>
</dbReference>
<feature type="transmembrane region" description="Helical" evidence="8">
    <location>
        <begin position="74"/>
        <end position="94"/>
    </location>
</feature>
<organism evidence="11 12">
    <name type="scientific">Lottia gigantea</name>
    <name type="common">Giant owl limpet</name>
    <dbReference type="NCBI Taxonomy" id="225164"/>
    <lineage>
        <taxon>Eukaryota</taxon>
        <taxon>Metazoa</taxon>
        <taxon>Spiralia</taxon>
        <taxon>Lophotrochozoa</taxon>
        <taxon>Mollusca</taxon>
        <taxon>Gastropoda</taxon>
        <taxon>Patellogastropoda</taxon>
        <taxon>Lottioidea</taxon>
        <taxon>Lottiidae</taxon>
        <taxon>Lottia</taxon>
    </lineage>
</organism>
<evidence type="ECO:0000256" key="4">
    <source>
        <dbReference type="ARBA" id="ARBA00022824"/>
    </source>
</evidence>
<dbReference type="OrthoDB" id="434126at2759"/>
<dbReference type="RefSeq" id="XP_009057643.1">
    <property type="nucleotide sequence ID" value="XM_009059395.1"/>
</dbReference>
<gene>
    <name evidence="11" type="ORF">LOTGIDRAFT_204109</name>
</gene>
<evidence type="ECO:0000313" key="11">
    <source>
        <dbReference type="EMBL" id="ESO91574.1"/>
    </source>
</evidence>
<accession>V4BRP3</accession>
<dbReference type="HOGENOM" id="CLU_020557_1_0_1"/>
<protein>
    <recommendedName>
        <fullName evidence="8">Lipase maturation factor</fullName>
    </recommendedName>
</protein>
<feature type="domain" description="Lipase maturation factor 1/2 N-terminal" evidence="9">
    <location>
        <begin position="122"/>
        <end position="286"/>
    </location>
</feature>
<dbReference type="STRING" id="225164.V4BRP3"/>
<feature type="domain" description="Lipase maturation factor 1/2 C-terminal" evidence="10">
    <location>
        <begin position="440"/>
        <end position="580"/>
    </location>
</feature>
<dbReference type="GO" id="GO:0051604">
    <property type="term" value="P:protein maturation"/>
    <property type="evidence" value="ECO:0007669"/>
    <property type="project" value="InterPro"/>
</dbReference>
<dbReference type="GeneID" id="20245683"/>
<keyword evidence="6 8" id="KW-0472">Membrane</keyword>
<evidence type="ECO:0000256" key="1">
    <source>
        <dbReference type="ARBA" id="ARBA00004477"/>
    </source>
</evidence>
<keyword evidence="5 8" id="KW-1133">Transmembrane helix</keyword>
<dbReference type="KEGG" id="lgi:LOTGIDRAFT_204109"/>
<dbReference type="PANTHER" id="PTHR14463:SF5">
    <property type="entry name" value="LIPASE MATURATION FACTOR 2"/>
    <property type="match status" value="1"/>
</dbReference>
<dbReference type="AlphaFoldDB" id="V4BRP3"/>
<feature type="transmembrane region" description="Helical" evidence="8">
    <location>
        <begin position="298"/>
        <end position="322"/>
    </location>
</feature>
<proteinExistence type="inferred from homology"/>
<evidence type="ECO:0000256" key="3">
    <source>
        <dbReference type="ARBA" id="ARBA00022692"/>
    </source>
</evidence>
<sequence>MTDVQKTRDVFLWCMSVIYLFAFASLYIQIPGLYGNNGVIPAELKINTEANSWQELLDGQPTLLKLTPKLGLDVQTGMDLLCLGGIVISLFCMISKGGRDIVSFTLLWMLYLSLYQVGQSFMWFQWDILLLEAGFLTILIAPFKLNIPGLRLSSYHRHDKITMWLVKWLLFRLMFASGVVKLTSKCPTWWKLTALTHHFETQCIPTPLAWFCHSFPDWFLKLSVVVTYVIEIPIPFLFFAPARGLRLFAFWAQVLLQVAIILTGNYNFFNLLTLTLCVSLLDDKFFGQVDKKKKKSSWSILSILAGVIAPVVVIGYLGFMVVKMFKIQLMKDNTIHTEIGFSEKQFFQWLELIMPYTIIIGIVSLAYEVLITIIRCIVEEKKSTMKIWSAVQSIIFAGVAVAMFGLSLVPFTRGLDAKSYGLVWPSVREWHSNLDTFRLTDSYGLFRVMTGVGGRPEVVIEGSYSMDKGWKEYDFLYKPGNVATRPPVVAPHQPRLDWQMWFAALGNYQQNPWFVNLVYRLLTNQKEVLELLHNNPFPGKPPKYIRATLYHYHFTTSNTKNTKLFSKRNWWSREKKSEYISILSKDEPTMMQYLEHEGILGKNKIKVKTVTSVIGKGVKYIRSLVGQPEGFKFLMSLFGSGLLINVINCFIF</sequence>
<dbReference type="GO" id="GO:0005789">
    <property type="term" value="C:endoplasmic reticulum membrane"/>
    <property type="evidence" value="ECO:0007669"/>
    <property type="project" value="UniProtKB-SubCell"/>
</dbReference>
<dbReference type="InterPro" id="IPR057434">
    <property type="entry name" value="LMF1/2_N"/>
</dbReference>
<evidence type="ECO:0000259" key="10">
    <source>
        <dbReference type="Pfam" id="PF25179"/>
    </source>
</evidence>
<feature type="transmembrane region" description="Helical" evidence="8">
    <location>
        <begin position="123"/>
        <end position="143"/>
    </location>
</feature>
<evidence type="ECO:0000256" key="5">
    <source>
        <dbReference type="ARBA" id="ARBA00022989"/>
    </source>
</evidence>
<reference evidence="11 12" key="1">
    <citation type="journal article" date="2013" name="Nature">
        <title>Insights into bilaterian evolution from three spiralian genomes.</title>
        <authorList>
            <person name="Simakov O."/>
            <person name="Marletaz F."/>
            <person name="Cho S.J."/>
            <person name="Edsinger-Gonzales E."/>
            <person name="Havlak P."/>
            <person name="Hellsten U."/>
            <person name="Kuo D.H."/>
            <person name="Larsson T."/>
            <person name="Lv J."/>
            <person name="Arendt D."/>
            <person name="Savage R."/>
            <person name="Osoegawa K."/>
            <person name="de Jong P."/>
            <person name="Grimwood J."/>
            <person name="Chapman J.A."/>
            <person name="Shapiro H."/>
            <person name="Aerts A."/>
            <person name="Otillar R.P."/>
            <person name="Terry A.Y."/>
            <person name="Boore J.L."/>
            <person name="Grigoriev I.V."/>
            <person name="Lindberg D.R."/>
            <person name="Seaver E.C."/>
            <person name="Weisblat D.A."/>
            <person name="Putnam N.H."/>
            <person name="Rokhsar D.S."/>
        </authorList>
    </citation>
    <scope>NUCLEOTIDE SEQUENCE [LARGE SCALE GENOMIC DNA]</scope>
</reference>
<feature type="transmembrane region" description="Helical" evidence="8">
    <location>
        <begin position="218"/>
        <end position="238"/>
    </location>
</feature>
<dbReference type="OMA" id="HYTPWSQ"/>
<dbReference type="Proteomes" id="UP000030746">
    <property type="component" value="Unassembled WGS sequence"/>
</dbReference>
<dbReference type="CTD" id="20245683"/>
<comment type="subcellular location">
    <subcellularLocation>
        <location evidence="1 8">Endoplasmic reticulum membrane</location>
        <topology evidence="1 8">Multi-pass membrane protein</topology>
    </subcellularLocation>
</comment>
<comment type="function">
    <text evidence="8">Involved in the maturation of specific proteins in the endoplasmic reticulum.</text>
</comment>
<feature type="transmembrane region" description="Helical" evidence="8">
    <location>
        <begin position="101"/>
        <end position="117"/>
    </location>
</feature>
<evidence type="ECO:0000256" key="8">
    <source>
        <dbReference type="RuleBase" id="RU361229"/>
    </source>
</evidence>
<keyword evidence="7" id="KW-0325">Glycoprotein</keyword>
<feature type="transmembrane region" description="Helical" evidence="8">
    <location>
        <begin position="12"/>
        <end position="30"/>
    </location>
</feature>
<dbReference type="InterPro" id="IPR057433">
    <property type="entry name" value="LMF1/2_C"/>
</dbReference>
<name>V4BRP3_LOTGI</name>
<evidence type="ECO:0000256" key="6">
    <source>
        <dbReference type="ARBA" id="ARBA00023136"/>
    </source>
</evidence>